<dbReference type="HOGENOM" id="CLU_047287_2_0_1"/>
<sequence>MINALLATLPNLDQTRKGLPYGTADLGDGYALLRKRDKHYIHPPDGTAQPISNFMGPDYAIPHIKRWARLLLPNGHIAKWTHRQMDTSPNGHIAKWTHRQMLNGDIHFAEALYYTRLAVEGNMADAGPDQNWRFVDITIIHLFSVPDPQLLAMSEQTVASCLLLDEIQVIDIKAIISIVGMIPHTPRLPSGVTEDRFFLWERPGLDLTHFAVPHAAHADEDEDNNAGDIE</sequence>
<gene>
    <name evidence="1" type="ORF">PAXRUDRAFT_179303</name>
</gene>
<dbReference type="AlphaFoldDB" id="A0A0D0CQJ5"/>
<dbReference type="InParanoid" id="A0A0D0CQJ5"/>
<evidence type="ECO:0000313" key="2">
    <source>
        <dbReference type="Proteomes" id="UP000054538"/>
    </source>
</evidence>
<accession>A0A0D0CQJ5</accession>
<evidence type="ECO:0000313" key="1">
    <source>
        <dbReference type="EMBL" id="KIK73081.1"/>
    </source>
</evidence>
<dbReference type="EMBL" id="KN830123">
    <property type="protein sequence ID" value="KIK73081.1"/>
    <property type="molecule type" value="Genomic_DNA"/>
</dbReference>
<reference evidence="1 2" key="1">
    <citation type="submission" date="2014-04" db="EMBL/GenBank/DDBJ databases">
        <authorList>
            <consortium name="DOE Joint Genome Institute"/>
            <person name="Kuo A."/>
            <person name="Kohler A."/>
            <person name="Jargeat P."/>
            <person name="Nagy L.G."/>
            <person name="Floudas D."/>
            <person name="Copeland A."/>
            <person name="Barry K.W."/>
            <person name="Cichocki N."/>
            <person name="Veneault-Fourrey C."/>
            <person name="LaButti K."/>
            <person name="Lindquist E.A."/>
            <person name="Lipzen A."/>
            <person name="Lundell T."/>
            <person name="Morin E."/>
            <person name="Murat C."/>
            <person name="Sun H."/>
            <person name="Tunlid A."/>
            <person name="Henrissat B."/>
            <person name="Grigoriev I.V."/>
            <person name="Hibbett D.S."/>
            <person name="Martin F."/>
            <person name="Nordberg H.P."/>
            <person name="Cantor M.N."/>
            <person name="Hua S.X."/>
        </authorList>
    </citation>
    <scope>NUCLEOTIDE SEQUENCE [LARGE SCALE GENOMIC DNA]</scope>
    <source>
        <strain evidence="1 2">Ve08.2h10</strain>
    </source>
</reference>
<keyword evidence="2" id="KW-1185">Reference proteome</keyword>
<organism evidence="1 2">
    <name type="scientific">Paxillus rubicundulus Ve08.2h10</name>
    <dbReference type="NCBI Taxonomy" id="930991"/>
    <lineage>
        <taxon>Eukaryota</taxon>
        <taxon>Fungi</taxon>
        <taxon>Dikarya</taxon>
        <taxon>Basidiomycota</taxon>
        <taxon>Agaricomycotina</taxon>
        <taxon>Agaricomycetes</taxon>
        <taxon>Agaricomycetidae</taxon>
        <taxon>Boletales</taxon>
        <taxon>Paxilineae</taxon>
        <taxon>Paxillaceae</taxon>
        <taxon>Paxillus</taxon>
    </lineage>
</organism>
<name>A0A0D0CQJ5_9AGAM</name>
<dbReference type="OrthoDB" id="2669721at2759"/>
<protein>
    <submittedName>
        <fullName evidence="1">Uncharacterized protein</fullName>
    </submittedName>
</protein>
<reference evidence="2" key="2">
    <citation type="submission" date="2015-01" db="EMBL/GenBank/DDBJ databases">
        <title>Evolutionary Origins and Diversification of the Mycorrhizal Mutualists.</title>
        <authorList>
            <consortium name="DOE Joint Genome Institute"/>
            <consortium name="Mycorrhizal Genomics Consortium"/>
            <person name="Kohler A."/>
            <person name="Kuo A."/>
            <person name="Nagy L.G."/>
            <person name="Floudas D."/>
            <person name="Copeland A."/>
            <person name="Barry K.W."/>
            <person name="Cichocki N."/>
            <person name="Veneault-Fourrey C."/>
            <person name="LaButti K."/>
            <person name="Lindquist E.A."/>
            <person name="Lipzen A."/>
            <person name="Lundell T."/>
            <person name="Morin E."/>
            <person name="Murat C."/>
            <person name="Riley R."/>
            <person name="Ohm R."/>
            <person name="Sun H."/>
            <person name="Tunlid A."/>
            <person name="Henrissat B."/>
            <person name="Grigoriev I.V."/>
            <person name="Hibbett D.S."/>
            <person name="Martin F."/>
        </authorList>
    </citation>
    <scope>NUCLEOTIDE SEQUENCE [LARGE SCALE GENOMIC DNA]</scope>
    <source>
        <strain evidence="2">Ve08.2h10</strain>
    </source>
</reference>
<proteinExistence type="predicted"/>
<dbReference type="Proteomes" id="UP000054538">
    <property type="component" value="Unassembled WGS sequence"/>
</dbReference>